<dbReference type="Pfam" id="PF25198">
    <property type="entry name" value="Spore_GerAC_N"/>
    <property type="match status" value="1"/>
</dbReference>
<evidence type="ECO:0000256" key="1">
    <source>
        <dbReference type="ARBA" id="ARBA00004635"/>
    </source>
</evidence>
<dbReference type="Proteomes" id="UP000278746">
    <property type="component" value="Unassembled WGS sequence"/>
</dbReference>
<comment type="caution">
    <text evidence="10">The sequence shown here is derived from an EMBL/GenBank/DDBJ whole genome shotgun (WGS) entry which is preliminary data.</text>
</comment>
<feature type="domain" description="Spore germination protein N-terminal" evidence="9">
    <location>
        <begin position="24"/>
        <end position="192"/>
    </location>
</feature>
<evidence type="ECO:0000313" key="10">
    <source>
        <dbReference type="EMBL" id="RNA69368.1"/>
    </source>
</evidence>
<reference evidence="10 11" key="1">
    <citation type="submission" date="2018-10" db="EMBL/GenBank/DDBJ databases">
        <title>Bacillus Keqinensis sp. nov., a moderately halophilic bacterium isolated from a saline-alkaline lake.</title>
        <authorList>
            <person name="Wang H."/>
        </authorList>
    </citation>
    <scope>NUCLEOTIDE SEQUENCE [LARGE SCALE GENOMIC DNA]</scope>
    <source>
        <strain evidence="10 11">KQ-3</strain>
    </source>
</reference>
<comment type="similarity">
    <text evidence="2">Belongs to the GerABKC lipoprotein family.</text>
</comment>
<dbReference type="NCBIfam" id="TIGR02887">
    <property type="entry name" value="spore_ger_x_C"/>
    <property type="match status" value="1"/>
</dbReference>
<dbReference type="InterPro" id="IPR057336">
    <property type="entry name" value="GerAC_N"/>
</dbReference>
<keyword evidence="7" id="KW-0449">Lipoprotein</keyword>
<evidence type="ECO:0000256" key="6">
    <source>
        <dbReference type="ARBA" id="ARBA00023139"/>
    </source>
</evidence>
<comment type="subcellular location">
    <subcellularLocation>
        <location evidence="1">Membrane</location>
        <topology evidence="1">Lipid-anchor</topology>
    </subcellularLocation>
</comment>
<evidence type="ECO:0000259" key="8">
    <source>
        <dbReference type="Pfam" id="PF05504"/>
    </source>
</evidence>
<dbReference type="GO" id="GO:0016020">
    <property type="term" value="C:membrane"/>
    <property type="evidence" value="ECO:0007669"/>
    <property type="project" value="UniProtKB-SubCell"/>
</dbReference>
<dbReference type="PANTHER" id="PTHR35789:SF1">
    <property type="entry name" value="SPORE GERMINATION PROTEIN B3"/>
    <property type="match status" value="1"/>
</dbReference>
<dbReference type="InterPro" id="IPR046953">
    <property type="entry name" value="Spore_GerAC-like_C"/>
</dbReference>
<dbReference type="EMBL" id="RHIB01000001">
    <property type="protein sequence ID" value="RNA69368.1"/>
    <property type="molecule type" value="Genomic_DNA"/>
</dbReference>
<protein>
    <submittedName>
        <fullName evidence="10">Ger(X)C family spore germination protein</fullName>
    </submittedName>
</protein>
<evidence type="ECO:0000313" key="11">
    <source>
        <dbReference type="Proteomes" id="UP000278746"/>
    </source>
</evidence>
<organism evidence="10 11">
    <name type="scientific">Alteribacter keqinensis</name>
    <dbReference type="NCBI Taxonomy" id="2483800"/>
    <lineage>
        <taxon>Bacteria</taxon>
        <taxon>Bacillati</taxon>
        <taxon>Bacillota</taxon>
        <taxon>Bacilli</taxon>
        <taxon>Bacillales</taxon>
        <taxon>Bacillaceae</taxon>
        <taxon>Alteribacter</taxon>
    </lineage>
</organism>
<name>A0A3M7TUP1_9BACI</name>
<evidence type="ECO:0000259" key="9">
    <source>
        <dbReference type="Pfam" id="PF25198"/>
    </source>
</evidence>
<accession>A0A3M7TUP1</accession>
<dbReference type="InterPro" id="IPR008844">
    <property type="entry name" value="Spore_GerAC-like"/>
</dbReference>
<keyword evidence="4" id="KW-0732">Signal</keyword>
<proteinExistence type="inferred from homology"/>
<evidence type="ECO:0000256" key="5">
    <source>
        <dbReference type="ARBA" id="ARBA00023136"/>
    </source>
</evidence>
<dbReference type="PANTHER" id="PTHR35789">
    <property type="entry name" value="SPORE GERMINATION PROTEIN B3"/>
    <property type="match status" value="1"/>
</dbReference>
<feature type="domain" description="Spore germination GerAC-like C-terminal" evidence="8">
    <location>
        <begin position="201"/>
        <end position="359"/>
    </location>
</feature>
<dbReference type="OrthoDB" id="2592518at2"/>
<gene>
    <name evidence="10" type="ORF">EBO34_05355</name>
</gene>
<keyword evidence="5" id="KW-0472">Membrane</keyword>
<keyword evidence="3" id="KW-0309">Germination</keyword>
<evidence type="ECO:0000256" key="7">
    <source>
        <dbReference type="ARBA" id="ARBA00023288"/>
    </source>
</evidence>
<keyword evidence="6" id="KW-0564">Palmitate</keyword>
<sequence length="362" mass="40941">MTFQKVGSFIIYALLLSGCVPTEVIDELQLIHTSGFDYIDEDVTQVTVSIPKYIGADQKTSTNIESETITASGTTAKGIRDKLDSKSPKIINNSKLSSVVYNQELAEKGIYELIDTYSRDPSVGQRMHLLVYEGNTKELLESHLSIEPEISRYISELVEQNTKHTDLPKTNIHVFLYRYHQDGMDAFLPYLGMSEDKLQVKGLAIFKDDKMVSSISMQESFLFKALVESFSEGTYEIKLEGNEYATFMNLIARTKYKLHYESGKPVLTAKVTAKGSLSEYSGGRLDEKKIKEFEDELTEQLKEEIKALIKKFQYLDADPLGLGFQVKTRTRGWNAEKWSETYPDLKVNVEVNTTITHGGISE</sequence>
<keyword evidence="11" id="KW-1185">Reference proteome</keyword>
<dbReference type="PROSITE" id="PS51257">
    <property type="entry name" value="PROKAR_LIPOPROTEIN"/>
    <property type="match status" value="1"/>
</dbReference>
<dbReference type="RefSeq" id="WP_122896888.1">
    <property type="nucleotide sequence ID" value="NZ_RHIB01000001.1"/>
</dbReference>
<dbReference type="InterPro" id="IPR038501">
    <property type="entry name" value="Spore_GerAC_C_sf"/>
</dbReference>
<dbReference type="Pfam" id="PF05504">
    <property type="entry name" value="Spore_GerAC"/>
    <property type="match status" value="1"/>
</dbReference>
<evidence type="ECO:0000256" key="3">
    <source>
        <dbReference type="ARBA" id="ARBA00022544"/>
    </source>
</evidence>
<evidence type="ECO:0000256" key="4">
    <source>
        <dbReference type="ARBA" id="ARBA00022729"/>
    </source>
</evidence>
<dbReference type="AlphaFoldDB" id="A0A3M7TUP1"/>
<dbReference type="GO" id="GO:0009847">
    <property type="term" value="P:spore germination"/>
    <property type="evidence" value="ECO:0007669"/>
    <property type="project" value="InterPro"/>
</dbReference>
<evidence type="ECO:0000256" key="2">
    <source>
        <dbReference type="ARBA" id="ARBA00007886"/>
    </source>
</evidence>
<dbReference type="Gene3D" id="3.30.300.210">
    <property type="entry name" value="Nutrient germinant receptor protein C, domain 3"/>
    <property type="match status" value="1"/>
</dbReference>